<evidence type="ECO:0000313" key="20">
    <source>
        <dbReference type="Proteomes" id="UP000231201"/>
    </source>
</evidence>
<feature type="transmembrane region" description="Helical" evidence="16">
    <location>
        <begin position="144"/>
        <end position="161"/>
    </location>
</feature>
<dbReference type="GO" id="GO:0008360">
    <property type="term" value="P:regulation of cell shape"/>
    <property type="evidence" value="ECO:0007669"/>
    <property type="project" value="UniProtKB-KW"/>
</dbReference>
<dbReference type="EMBL" id="PENH01000001">
    <property type="protein sequence ID" value="PJI25441.1"/>
    <property type="molecule type" value="Genomic_DNA"/>
</dbReference>
<keyword evidence="7 16" id="KW-1133">Transmembrane helix</keyword>
<keyword evidence="5" id="KW-0133">Cell shape</keyword>
<evidence type="ECO:0000256" key="13">
    <source>
        <dbReference type="ARBA" id="ARBA00041418"/>
    </source>
</evidence>
<comment type="caution">
    <text evidence="18">The sequence shown here is derived from an EMBL/GenBank/DDBJ whole genome shotgun (WGS) entry which is preliminary data.</text>
</comment>
<evidence type="ECO:0000256" key="6">
    <source>
        <dbReference type="ARBA" id="ARBA00022984"/>
    </source>
</evidence>
<accession>A0A2M8TND3</accession>
<keyword evidence="8 16" id="KW-0472">Membrane</keyword>
<dbReference type="GO" id="GO:0005886">
    <property type="term" value="C:plasma membrane"/>
    <property type="evidence" value="ECO:0007669"/>
    <property type="project" value="TreeGrafter"/>
</dbReference>
<dbReference type="GO" id="GO:0015648">
    <property type="term" value="F:lipid-linked peptidoglycan transporter activity"/>
    <property type="evidence" value="ECO:0007669"/>
    <property type="project" value="TreeGrafter"/>
</dbReference>
<evidence type="ECO:0000256" key="7">
    <source>
        <dbReference type="ARBA" id="ARBA00022989"/>
    </source>
</evidence>
<dbReference type="GO" id="GO:0008955">
    <property type="term" value="F:peptidoglycan glycosyltransferase activity"/>
    <property type="evidence" value="ECO:0007669"/>
    <property type="project" value="UniProtKB-EC"/>
</dbReference>
<organism evidence="18 20">
    <name type="scientific">Prevotella intermedia</name>
    <dbReference type="NCBI Taxonomy" id="28131"/>
    <lineage>
        <taxon>Bacteria</taxon>
        <taxon>Pseudomonadati</taxon>
        <taxon>Bacteroidota</taxon>
        <taxon>Bacteroidia</taxon>
        <taxon>Bacteroidales</taxon>
        <taxon>Prevotellaceae</taxon>
        <taxon>Prevotella</taxon>
    </lineage>
</organism>
<feature type="transmembrane region" description="Helical" evidence="16">
    <location>
        <begin position="345"/>
        <end position="370"/>
    </location>
</feature>
<dbReference type="RefSeq" id="WP_088438322.1">
    <property type="nucleotide sequence ID" value="NZ_NHRV01000001.1"/>
</dbReference>
<evidence type="ECO:0000256" key="10">
    <source>
        <dbReference type="ARBA" id="ARBA00033270"/>
    </source>
</evidence>
<keyword evidence="2" id="KW-0328">Glycosyltransferase</keyword>
<comment type="similarity">
    <text evidence="11">Belongs to the SEDS family. FtsW subfamily.</text>
</comment>
<keyword evidence="4 16" id="KW-0812">Transmembrane</keyword>
<gene>
    <name evidence="17" type="ORF">CTM53_04340</name>
    <name evidence="18" type="ORF">CTM59_04945</name>
</gene>
<reference evidence="18 20" key="2">
    <citation type="submission" date="2017-11" db="EMBL/GenBank/DDBJ databases">
        <title>Genome sequencing of Prevotella intermedia KCOM 2833.</title>
        <authorList>
            <person name="Kook J.-K."/>
            <person name="Park S.-N."/>
            <person name="Lim Y.K."/>
        </authorList>
    </citation>
    <scope>NUCLEOTIDE SEQUENCE [LARGE SCALE GENOMIC DNA]</scope>
    <source>
        <strain evidence="18 20">KCOM 2833</strain>
    </source>
</reference>
<evidence type="ECO:0000256" key="2">
    <source>
        <dbReference type="ARBA" id="ARBA00022676"/>
    </source>
</evidence>
<reference evidence="17 19" key="1">
    <citation type="submission" date="2017-11" db="EMBL/GenBank/DDBJ databases">
        <title>Genome sequencing of Prevotella intermedia KCOM 2698.</title>
        <authorList>
            <person name="Kook J.-K."/>
            <person name="Park S.-N."/>
            <person name="Lim Y.K."/>
        </authorList>
    </citation>
    <scope>NUCLEOTIDE SEQUENCE [LARGE SCALE GENOMIC DNA]</scope>
    <source>
        <strain evidence="17 19">KCOM 2698</strain>
    </source>
</reference>
<evidence type="ECO:0000256" key="3">
    <source>
        <dbReference type="ARBA" id="ARBA00022679"/>
    </source>
</evidence>
<feature type="transmembrane region" description="Helical" evidence="16">
    <location>
        <begin position="79"/>
        <end position="98"/>
    </location>
</feature>
<feature type="transmembrane region" description="Helical" evidence="16">
    <location>
        <begin position="382"/>
        <end position="403"/>
    </location>
</feature>
<feature type="transmembrane region" description="Helical" evidence="16">
    <location>
        <begin position="167"/>
        <end position="185"/>
    </location>
</feature>
<feature type="transmembrane region" description="Helical" evidence="16">
    <location>
        <begin position="192"/>
        <end position="210"/>
    </location>
</feature>
<evidence type="ECO:0000313" key="17">
    <source>
        <dbReference type="EMBL" id="PJI20111.1"/>
    </source>
</evidence>
<comment type="subcellular location">
    <subcellularLocation>
        <location evidence="1">Membrane</location>
        <topology evidence="1">Multi-pass membrane protein</topology>
    </subcellularLocation>
</comment>
<dbReference type="AlphaFoldDB" id="A0A2M8TND3"/>
<evidence type="ECO:0000256" key="15">
    <source>
        <dbReference type="ARBA" id="ARBA00049902"/>
    </source>
</evidence>
<dbReference type="Pfam" id="PF01098">
    <property type="entry name" value="FTSW_RODA_SPOVE"/>
    <property type="match status" value="2"/>
</dbReference>
<keyword evidence="3" id="KW-0808">Transferase</keyword>
<evidence type="ECO:0000313" key="18">
    <source>
        <dbReference type="EMBL" id="PJI25441.1"/>
    </source>
</evidence>
<sequence length="423" mass="45881">MSLKSLNNIFKGDKVIWMVFFLLCMISIVEVYSASSTLSYKGGNYWAPLLKHGGMLFIGFIVMIVVMNIKCRYFKIATLPALVLSVLMLIGVLLTGGVTNGASRWIEVMGIQFQPSELGKGALVLAVAQILSAMQTETGAAKKAFKYILFLSAAIIIPISFENLSTALLASLTVLLMMFVGRVPLKQIGKLLGVGALTVVFALALVMAVGTDEEKNAPKQNLTEQTTLVEEETEENFIGKLFHRADTWKARINRFLNNEYVAPKDYDLDKDGQIGHANIAIASSNILGKGPGNSNERDFLSQAFSDFIYAIIIEEMGIIGAFFVAFLYIVILMRSGQIAGRCENSFPAFLAMGIAFLLVTQALFNMAVAVGLAPVTGQPLPLISKGGTSTIINCLYIGMLLSISRFAKKRDNDTATVRKAVGA</sequence>
<proteinExistence type="inferred from homology"/>
<evidence type="ECO:0000256" key="9">
    <source>
        <dbReference type="ARBA" id="ARBA00032370"/>
    </source>
</evidence>
<evidence type="ECO:0000256" key="5">
    <source>
        <dbReference type="ARBA" id="ARBA00022960"/>
    </source>
</evidence>
<dbReference type="GO" id="GO:0032153">
    <property type="term" value="C:cell division site"/>
    <property type="evidence" value="ECO:0007669"/>
    <property type="project" value="TreeGrafter"/>
</dbReference>
<dbReference type="PANTHER" id="PTHR30474:SF2">
    <property type="entry name" value="PEPTIDOGLYCAN GLYCOSYLTRANSFERASE FTSW-RELATED"/>
    <property type="match status" value="1"/>
</dbReference>
<dbReference type="EMBL" id="PENF01000001">
    <property type="protein sequence ID" value="PJI20111.1"/>
    <property type="molecule type" value="Genomic_DNA"/>
</dbReference>
<dbReference type="Proteomes" id="UP000229102">
    <property type="component" value="Unassembled WGS sequence"/>
</dbReference>
<dbReference type="EC" id="2.4.99.28" evidence="14"/>
<dbReference type="Proteomes" id="UP000231201">
    <property type="component" value="Unassembled WGS sequence"/>
</dbReference>
<evidence type="ECO:0000256" key="1">
    <source>
        <dbReference type="ARBA" id="ARBA00004141"/>
    </source>
</evidence>
<dbReference type="GO" id="GO:0051301">
    <property type="term" value="P:cell division"/>
    <property type="evidence" value="ECO:0007669"/>
    <property type="project" value="InterPro"/>
</dbReference>
<feature type="transmembrane region" description="Helical" evidence="16">
    <location>
        <begin position="15"/>
        <end position="33"/>
    </location>
</feature>
<evidence type="ECO:0000256" key="4">
    <source>
        <dbReference type="ARBA" id="ARBA00022692"/>
    </source>
</evidence>
<evidence type="ECO:0000256" key="12">
    <source>
        <dbReference type="ARBA" id="ARBA00041185"/>
    </source>
</evidence>
<dbReference type="GO" id="GO:0009252">
    <property type="term" value="P:peptidoglycan biosynthetic process"/>
    <property type="evidence" value="ECO:0007669"/>
    <property type="project" value="UniProtKB-KW"/>
</dbReference>
<evidence type="ECO:0000256" key="14">
    <source>
        <dbReference type="ARBA" id="ARBA00044770"/>
    </source>
</evidence>
<evidence type="ECO:0000256" key="16">
    <source>
        <dbReference type="SAM" id="Phobius"/>
    </source>
</evidence>
<comment type="catalytic activity">
    <reaction evidence="15">
        <text>[GlcNAc-(1-&gt;4)-Mur2Ac(oyl-L-Ala-gamma-D-Glu-L-Lys-D-Ala-D-Ala)](n)-di-trans,octa-cis-undecaprenyl diphosphate + beta-D-GlcNAc-(1-&gt;4)-Mur2Ac(oyl-L-Ala-gamma-D-Glu-L-Lys-D-Ala-D-Ala)-di-trans,octa-cis-undecaprenyl diphosphate = [GlcNAc-(1-&gt;4)-Mur2Ac(oyl-L-Ala-gamma-D-Glu-L-Lys-D-Ala-D-Ala)](n+1)-di-trans,octa-cis-undecaprenyl diphosphate + di-trans,octa-cis-undecaprenyl diphosphate + H(+)</text>
        <dbReference type="Rhea" id="RHEA:23708"/>
        <dbReference type="Rhea" id="RHEA-COMP:9602"/>
        <dbReference type="Rhea" id="RHEA-COMP:9603"/>
        <dbReference type="ChEBI" id="CHEBI:15378"/>
        <dbReference type="ChEBI" id="CHEBI:58405"/>
        <dbReference type="ChEBI" id="CHEBI:60033"/>
        <dbReference type="ChEBI" id="CHEBI:78435"/>
        <dbReference type="EC" id="2.4.99.28"/>
    </reaction>
</comment>
<protein>
    <recommendedName>
        <fullName evidence="12">Probable peptidoglycan glycosyltransferase FtsW</fullName>
        <ecNumber evidence="14">2.4.99.28</ecNumber>
    </recommendedName>
    <alternativeName>
        <fullName evidence="13">Cell division protein FtsW</fullName>
    </alternativeName>
    <alternativeName>
        <fullName evidence="10">Cell wall polymerase</fullName>
    </alternativeName>
    <alternativeName>
        <fullName evidence="9">Peptidoglycan polymerase</fullName>
    </alternativeName>
</protein>
<feature type="transmembrane region" description="Helical" evidence="16">
    <location>
        <begin position="307"/>
        <end position="333"/>
    </location>
</feature>
<evidence type="ECO:0000313" key="19">
    <source>
        <dbReference type="Proteomes" id="UP000229102"/>
    </source>
</evidence>
<keyword evidence="6" id="KW-0573">Peptidoglycan synthesis</keyword>
<dbReference type="PANTHER" id="PTHR30474">
    <property type="entry name" value="CELL CYCLE PROTEIN"/>
    <property type="match status" value="1"/>
</dbReference>
<name>A0A2M8TND3_PREIN</name>
<evidence type="ECO:0000256" key="8">
    <source>
        <dbReference type="ARBA" id="ARBA00023136"/>
    </source>
</evidence>
<dbReference type="InterPro" id="IPR001182">
    <property type="entry name" value="FtsW/RodA"/>
</dbReference>
<feature type="transmembrane region" description="Helical" evidence="16">
    <location>
        <begin position="45"/>
        <end position="67"/>
    </location>
</feature>
<evidence type="ECO:0000256" key="11">
    <source>
        <dbReference type="ARBA" id="ARBA00038053"/>
    </source>
</evidence>